<name>A0AAE0L5T7_9CHLO</name>
<evidence type="ECO:0000256" key="2">
    <source>
        <dbReference type="ARBA" id="ARBA00007163"/>
    </source>
</evidence>
<evidence type="ECO:0000256" key="1">
    <source>
        <dbReference type="ARBA" id="ARBA00004123"/>
    </source>
</evidence>
<dbReference type="AlphaFoldDB" id="A0AAE0L5T7"/>
<feature type="region of interest" description="Disordered" evidence="7">
    <location>
        <begin position="82"/>
        <end position="128"/>
    </location>
</feature>
<dbReference type="GO" id="GO:0003700">
    <property type="term" value="F:DNA-binding transcription factor activity"/>
    <property type="evidence" value="ECO:0007669"/>
    <property type="project" value="InterPro"/>
</dbReference>
<proteinExistence type="inferred from homology"/>
<dbReference type="SMART" id="SM00338">
    <property type="entry name" value="BRLZ"/>
    <property type="match status" value="1"/>
</dbReference>
<evidence type="ECO:0000256" key="3">
    <source>
        <dbReference type="ARBA" id="ARBA00023015"/>
    </source>
</evidence>
<dbReference type="InterPro" id="IPR046347">
    <property type="entry name" value="bZIP_sf"/>
</dbReference>
<dbReference type="GO" id="GO:0005634">
    <property type="term" value="C:nucleus"/>
    <property type="evidence" value="ECO:0007669"/>
    <property type="project" value="UniProtKB-SubCell"/>
</dbReference>
<evidence type="ECO:0000256" key="5">
    <source>
        <dbReference type="ARBA" id="ARBA00023163"/>
    </source>
</evidence>
<evidence type="ECO:0000256" key="6">
    <source>
        <dbReference type="ARBA" id="ARBA00023242"/>
    </source>
</evidence>
<protein>
    <recommendedName>
        <fullName evidence="8">BZIP domain-containing protein</fullName>
    </recommendedName>
</protein>
<evidence type="ECO:0000256" key="4">
    <source>
        <dbReference type="ARBA" id="ARBA00023125"/>
    </source>
</evidence>
<comment type="subcellular location">
    <subcellularLocation>
        <location evidence="1">Nucleus</location>
    </subcellularLocation>
</comment>
<keyword evidence="4" id="KW-0238">DNA-binding</keyword>
<evidence type="ECO:0000259" key="8">
    <source>
        <dbReference type="PROSITE" id="PS50217"/>
    </source>
</evidence>
<comment type="caution">
    <text evidence="9">The sequence shown here is derived from an EMBL/GenBank/DDBJ whole genome shotgun (WGS) entry which is preliminary data.</text>
</comment>
<dbReference type="CDD" id="cd14704">
    <property type="entry name" value="bZIP_HY5-like"/>
    <property type="match status" value="1"/>
</dbReference>
<dbReference type="InterPro" id="IPR004827">
    <property type="entry name" value="bZIP"/>
</dbReference>
<sequence length="275" mass="30976">MSDTIFPDHCDLDLRDLFVGEPVDFSDIDDSFPLDDDSFPLDDAFISTLFLQDTPTESFENDVAEDASVSYTSNESIQAELSVRTSRKRKVRQSSAGSSADETSYEGPTQPQTKVERKRERNRANAALSRWRKKNSLNLLEGKNAKLEQENARLHYMLSCITSENEALRSQLLRAQTSDFSGHFSGQTTTAKPAVLRLAKTKYASPAEQDSLQLELLQQYKSVRQILYSVHRHFGLLFLFLVSLAVPEASLEARRLTSKEGIHMTCLIIKKATCD</sequence>
<dbReference type="PANTHER" id="PTHR47416">
    <property type="entry name" value="BASIC-LEUCINE ZIPPER TRANSCRIPTION FACTOR F-RELATED"/>
    <property type="match status" value="1"/>
</dbReference>
<dbReference type="Proteomes" id="UP001190700">
    <property type="component" value="Unassembled WGS sequence"/>
</dbReference>
<dbReference type="SUPFAM" id="SSF57959">
    <property type="entry name" value="Leucine zipper domain"/>
    <property type="match status" value="1"/>
</dbReference>
<keyword evidence="10" id="KW-1185">Reference proteome</keyword>
<feature type="compositionally biased region" description="Polar residues" evidence="7">
    <location>
        <begin position="93"/>
        <end position="113"/>
    </location>
</feature>
<keyword evidence="6" id="KW-0539">Nucleus</keyword>
<dbReference type="PROSITE" id="PS50217">
    <property type="entry name" value="BZIP"/>
    <property type="match status" value="1"/>
</dbReference>
<gene>
    <name evidence="9" type="ORF">CYMTET_18870</name>
</gene>
<dbReference type="GO" id="GO:0003677">
    <property type="term" value="F:DNA binding"/>
    <property type="evidence" value="ECO:0007669"/>
    <property type="project" value="UniProtKB-KW"/>
</dbReference>
<feature type="compositionally biased region" description="Basic and acidic residues" evidence="7">
    <location>
        <begin position="114"/>
        <end position="123"/>
    </location>
</feature>
<dbReference type="Gene3D" id="1.20.5.170">
    <property type="match status" value="1"/>
</dbReference>
<reference evidence="9 10" key="1">
    <citation type="journal article" date="2015" name="Genome Biol. Evol.">
        <title>Comparative Genomics of a Bacterivorous Green Alga Reveals Evolutionary Causalities and Consequences of Phago-Mixotrophic Mode of Nutrition.</title>
        <authorList>
            <person name="Burns J.A."/>
            <person name="Paasch A."/>
            <person name="Narechania A."/>
            <person name="Kim E."/>
        </authorList>
    </citation>
    <scope>NUCLEOTIDE SEQUENCE [LARGE SCALE GENOMIC DNA]</scope>
    <source>
        <strain evidence="9 10">PLY_AMNH</strain>
    </source>
</reference>
<organism evidence="9 10">
    <name type="scientific">Cymbomonas tetramitiformis</name>
    <dbReference type="NCBI Taxonomy" id="36881"/>
    <lineage>
        <taxon>Eukaryota</taxon>
        <taxon>Viridiplantae</taxon>
        <taxon>Chlorophyta</taxon>
        <taxon>Pyramimonadophyceae</taxon>
        <taxon>Pyramimonadales</taxon>
        <taxon>Pyramimonadaceae</taxon>
        <taxon>Cymbomonas</taxon>
    </lineage>
</organism>
<keyword evidence="3" id="KW-0805">Transcription regulation</keyword>
<accession>A0AAE0L5T7</accession>
<dbReference type="PANTHER" id="PTHR47416:SF8">
    <property type="entry name" value="BASIC-LEUCINE ZIPPER TRANSCRIPTION FACTOR E-RELATED"/>
    <property type="match status" value="1"/>
</dbReference>
<dbReference type="Pfam" id="PF00170">
    <property type="entry name" value="bZIP_1"/>
    <property type="match status" value="1"/>
</dbReference>
<dbReference type="EMBL" id="LGRX02008764">
    <property type="protein sequence ID" value="KAK3272854.1"/>
    <property type="molecule type" value="Genomic_DNA"/>
</dbReference>
<evidence type="ECO:0000313" key="10">
    <source>
        <dbReference type="Proteomes" id="UP001190700"/>
    </source>
</evidence>
<comment type="similarity">
    <text evidence="2">Belongs to the bZIP family.</text>
</comment>
<evidence type="ECO:0000313" key="9">
    <source>
        <dbReference type="EMBL" id="KAK3272854.1"/>
    </source>
</evidence>
<evidence type="ECO:0000256" key="7">
    <source>
        <dbReference type="SAM" id="MobiDB-lite"/>
    </source>
</evidence>
<keyword evidence="5" id="KW-0804">Transcription</keyword>
<feature type="domain" description="BZIP" evidence="8">
    <location>
        <begin position="112"/>
        <end position="175"/>
    </location>
</feature>